<organism evidence="4 5">
    <name type="scientific">Mycolicibacterium conceptionense</name>
    <dbReference type="NCBI Taxonomy" id="451644"/>
    <lineage>
        <taxon>Bacteria</taxon>
        <taxon>Bacillati</taxon>
        <taxon>Actinomycetota</taxon>
        <taxon>Actinomycetes</taxon>
        <taxon>Mycobacteriales</taxon>
        <taxon>Mycobacteriaceae</taxon>
        <taxon>Mycolicibacterium</taxon>
    </lineage>
</organism>
<gene>
    <name evidence="4" type="ORF">BN970_01943</name>
</gene>
<proteinExistence type="predicted"/>
<dbReference type="Proteomes" id="UP000182227">
    <property type="component" value="Unassembled WGS sequence"/>
</dbReference>
<evidence type="ECO:0000256" key="1">
    <source>
        <dbReference type="SAM" id="Phobius"/>
    </source>
</evidence>
<dbReference type="PANTHER" id="PTHR33371">
    <property type="entry name" value="INTERMEMBRANE PHOSPHOLIPID TRANSPORT SYSTEM BINDING PROTEIN MLAD-RELATED"/>
    <property type="match status" value="1"/>
</dbReference>
<dbReference type="Pfam" id="PF11887">
    <property type="entry name" value="Mce4_CUP1"/>
    <property type="match status" value="1"/>
</dbReference>
<protein>
    <submittedName>
        <fullName evidence="4">Virulence factor Mce family protein</fullName>
    </submittedName>
</protein>
<evidence type="ECO:0000313" key="4">
    <source>
        <dbReference type="EMBL" id="CQD09951.1"/>
    </source>
</evidence>
<dbReference type="GO" id="GO:0005576">
    <property type="term" value="C:extracellular region"/>
    <property type="evidence" value="ECO:0007669"/>
    <property type="project" value="TreeGrafter"/>
</dbReference>
<evidence type="ECO:0000313" key="5">
    <source>
        <dbReference type="Proteomes" id="UP000182227"/>
    </source>
</evidence>
<dbReference type="GO" id="GO:0051701">
    <property type="term" value="P:biological process involved in interaction with host"/>
    <property type="evidence" value="ECO:0007669"/>
    <property type="project" value="TreeGrafter"/>
</dbReference>
<dbReference type="InterPro" id="IPR003399">
    <property type="entry name" value="Mce/MlaD"/>
</dbReference>
<evidence type="ECO:0000259" key="2">
    <source>
        <dbReference type="Pfam" id="PF02470"/>
    </source>
</evidence>
<keyword evidence="1" id="KW-0472">Membrane</keyword>
<keyword evidence="1" id="KW-0812">Transmembrane</keyword>
<dbReference type="InterPro" id="IPR024516">
    <property type="entry name" value="Mce_C"/>
</dbReference>
<evidence type="ECO:0000259" key="3">
    <source>
        <dbReference type="Pfam" id="PF11887"/>
    </source>
</evidence>
<dbReference type="AlphaFoldDB" id="A0A0U1DB04"/>
<keyword evidence="1" id="KW-1133">Transmembrane helix</keyword>
<feature type="transmembrane region" description="Helical" evidence="1">
    <location>
        <begin position="12"/>
        <end position="32"/>
    </location>
</feature>
<feature type="domain" description="Mce/MlaD" evidence="2">
    <location>
        <begin position="38"/>
        <end position="112"/>
    </location>
</feature>
<dbReference type="EMBL" id="CTEF01000001">
    <property type="protein sequence ID" value="CQD09951.1"/>
    <property type="molecule type" value="Genomic_DNA"/>
</dbReference>
<dbReference type="PANTHER" id="PTHR33371:SF17">
    <property type="entry name" value="MCE-FAMILY PROTEIN MCE1B"/>
    <property type="match status" value="1"/>
</dbReference>
<sequence length="398" mass="42646">MTRSRGTAVKFGVFGVTMLLLTGALFAIMGQYRTGATNGYSAVFADASSLKAGDSVRVAGIRVGTVNDVALQPDNTVLVHFDSDREVVMTTGTKIAVRYLDLVGNRYLELLDGPGSTKILPAGSQIPLDRTEPALDLDLLLGGLKPVIQGLNAQNVNALTNSLIQILQGQSGTVESLLSHTTSFTQALADNGQTVQQLIDNLKATVATVAKDGDKFSGAVDQLQQLVTGLAQEGDPIGEAITALDNGTASLTDLMTQARPPLSGTVDQLTRLAPLLSNEDDMARIDLALQKAPGNYRKLVRLGAYGSFINQYLCGMNVRVTDLQGRTAYFPWIMQNTGRCGEPDAQIPWIAPHPERTHRHRADRDDHRGRTAAAGIVVVGHIGQIPRAVRRGGWAHHR</sequence>
<reference evidence="4 5" key="1">
    <citation type="submission" date="2015-03" db="EMBL/GenBank/DDBJ databases">
        <authorList>
            <person name="Murphy D."/>
        </authorList>
    </citation>
    <scope>NUCLEOTIDE SEQUENCE [LARGE SCALE GENOMIC DNA]</scope>
    <source>
        <strain evidence="4 5">D16</strain>
    </source>
</reference>
<dbReference type="InterPro" id="IPR005693">
    <property type="entry name" value="Mce"/>
</dbReference>
<dbReference type="InterPro" id="IPR052336">
    <property type="entry name" value="MlaD_Phospholipid_Transporter"/>
</dbReference>
<dbReference type="NCBIfam" id="TIGR00996">
    <property type="entry name" value="Mtu_fam_mce"/>
    <property type="match status" value="1"/>
</dbReference>
<accession>A0A0U1DB04</accession>
<feature type="domain" description="Mammalian cell entry C-terminal" evidence="3">
    <location>
        <begin position="118"/>
        <end position="278"/>
    </location>
</feature>
<name>A0A0U1DB04_9MYCO</name>
<dbReference type="Pfam" id="PF02470">
    <property type="entry name" value="MlaD"/>
    <property type="match status" value="1"/>
</dbReference>